<reference evidence="1 2" key="1">
    <citation type="submission" date="2016-04" db="EMBL/GenBank/DDBJ databases">
        <authorList>
            <person name="Evans L.H."/>
            <person name="Alamgir A."/>
            <person name="Owens N."/>
            <person name="Weber N.D."/>
            <person name="Virtaneva K."/>
            <person name="Barbian K."/>
            <person name="Babar A."/>
            <person name="Rosenke K."/>
        </authorList>
    </citation>
    <scope>NUCLEOTIDE SEQUENCE [LARGE SCALE GENOMIC DNA]</scope>
    <source>
        <strain evidence="1">NIES-2108</strain>
    </source>
</reference>
<evidence type="ECO:0000313" key="2">
    <source>
        <dbReference type="Proteomes" id="UP000252085"/>
    </source>
</evidence>
<gene>
    <name evidence="1" type="ORF">A6769_07480</name>
</gene>
<evidence type="ECO:0000313" key="1">
    <source>
        <dbReference type="EMBL" id="RCJ38872.1"/>
    </source>
</evidence>
<sequence length="186" mass="20365">MLILPASPVPFVLEVTRLFPWIESDPVVMLMSPPLPLAVLPTSFTTKASFFKETVLRAIMLILPASPFPFVLEVSRLFPWIESDPVVMLMSPPLPMAVLPTLLITEVVFFKETVSLAVILTVPPFPCPKVLVDSLASVKKSESAVIFMSPLLPVPLTSEFILPVVMLPLVVNAIAPPFPLLPELVE</sequence>
<dbReference type="Proteomes" id="UP000252085">
    <property type="component" value="Unassembled WGS sequence"/>
</dbReference>
<protein>
    <submittedName>
        <fullName evidence="1">Uncharacterized protein</fullName>
    </submittedName>
</protein>
<dbReference type="AlphaFoldDB" id="A0A367RUJ3"/>
<name>A0A367RUJ3_NOSPU</name>
<comment type="caution">
    <text evidence="1">The sequence shown here is derived from an EMBL/GenBank/DDBJ whole genome shotgun (WGS) entry which is preliminary data.</text>
</comment>
<organism evidence="1 2">
    <name type="scientific">Nostoc punctiforme NIES-2108</name>
    <dbReference type="NCBI Taxonomy" id="1356359"/>
    <lineage>
        <taxon>Bacteria</taxon>
        <taxon>Bacillati</taxon>
        <taxon>Cyanobacteriota</taxon>
        <taxon>Cyanophyceae</taxon>
        <taxon>Nostocales</taxon>
        <taxon>Nostocaceae</taxon>
        <taxon>Nostoc</taxon>
    </lineage>
</organism>
<accession>A0A367RUJ3</accession>
<dbReference type="EMBL" id="LXQE01000107">
    <property type="protein sequence ID" value="RCJ38872.1"/>
    <property type="molecule type" value="Genomic_DNA"/>
</dbReference>
<proteinExistence type="predicted"/>